<dbReference type="UniPathway" id="UPA00344"/>
<name>A0A1Y3B8S4_EURMA</name>
<keyword evidence="5" id="KW-0456">Lyase</keyword>
<keyword evidence="4" id="KW-0501">Molybdenum cofactor biosynthesis</keyword>
<dbReference type="Proteomes" id="UP000194236">
    <property type="component" value="Unassembled WGS sequence"/>
</dbReference>
<evidence type="ECO:0000256" key="2">
    <source>
        <dbReference type="ARBA" id="ARBA00005046"/>
    </source>
</evidence>
<proteinExistence type="predicted"/>
<dbReference type="EC" id="4.6.1.17" evidence="3"/>
<evidence type="ECO:0000259" key="6">
    <source>
        <dbReference type="Pfam" id="PF01967"/>
    </source>
</evidence>
<dbReference type="OrthoDB" id="429626at2759"/>
<dbReference type="NCBIfam" id="NF006870">
    <property type="entry name" value="PRK09364.1"/>
    <property type="match status" value="1"/>
</dbReference>
<dbReference type="Pfam" id="PF01967">
    <property type="entry name" value="MoaC"/>
    <property type="match status" value="1"/>
</dbReference>
<dbReference type="Gene3D" id="3.30.70.640">
    <property type="entry name" value="Molybdopterin cofactor biosynthesis C (MoaC) domain"/>
    <property type="match status" value="1"/>
</dbReference>
<reference evidence="7 8" key="1">
    <citation type="submission" date="2017-03" db="EMBL/GenBank/DDBJ databases">
        <title>Genome Survey of Euroglyphus maynei.</title>
        <authorList>
            <person name="Arlian L.G."/>
            <person name="Morgan M.S."/>
            <person name="Rider S.D."/>
        </authorList>
    </citation>
    <scope>NUCLEOTIDE SEQUENCE [LARGE SCALE GENOMIC DNA]</scope>
    <source>
        <strain evidence="7">Arlian Lab</strain>
        <tissue evidence="7">Whole body</tissue>
    </source>
</reference>
<dbReference type="PANTHER" id="PTHR22960">
    <property type="entry name" value="MOLYBDOPTERIN COFACTOR SYNTHESIS PROTEIN A"/>
    <property type="match status" value="1"/>
</dbReference>
<dbReference type="GO" id="GO:0061799">
    <property type="term" value="F:cyclic pyranopterin monophosphate synthase activity"/>
    <property type="evidence" value="ECO:0007669"/>
    <property type="project" value="UniProtKB-EC"/>
</dbReference>
<evidence type="ECO:0000313" key="7">
    <source>
        <dbReference type="EMBL" id="OTF76016.1"/>
    </source>
</evidence>
<dbReference type="AlphaFoldDB" id="A0A1Y3B8S4"/>
<evidence type="ECO:0000256" key="4">
    <source>
        <dbReference type="ARBA" id="ARBA00023150"/>
    </source>
</evidence>
<accession>A0A1Y3B8S4</accession>
<dbReference type="CDD" id="cd01420">
    <property type="entry name" value="MoaC_PE"/>
    <property type="match status" value="1"/>
</dbReference>
<dbReference type="NCBIfam" id="TIGR00581">
    <property type="entry name" value="moaC"/>
    <property type="match status" value="1"/>
</dbReference>
<comment type="caution">
    <text evidence="7">The sequence shown here is derived from an EMBL/GenBank/DDBJ whole genome shotgun (WGS) entry which is preliminary data.</text>
</comment>
<dbReference type="SUPFAM" id="SSF55040">
    <property type="entry name" value="Molybdenum cofactor biosynthesis protein C, MoaC"/>
    <property type="match status" value="1"/>
</dbReference>
<comment type="pathway">
    <text evidence="2">Cofactor biosynthesis; molybdopterin biosynthesis.</text>
</comment>
<sequence>MVNVGEKNISKRIARARARIHVGHEVMNKIEHNQIGKGNVLTIAKIAGIMAAKSTSNLIPLCHQCPLDRVDVQFQFDHSNEEIIVESICEATWKTGVEMEALIAVSIAALTIYDMCKALNKSMLIRDCYLLSKTGGKSGDFTRID</sequence>
<feature type="domain" description="Molybdopterin cofactor biosynthesis C (MoaC)" evidence="6">
    <location>
        <begin position="1"/>
        <end position="136"/>
    </location>
</feature>
<dbReference type="InterPro" id="IPR023045">
    <property type="entry name" value="MoaC"/>
</dbReference>
<evidence type="ECO:0000256" key="3">
    <source>
        <dbReference type="ARBA" id="ARBA00012575"/>
    </source>
</evidence>
<dbReference type="InterPro" id="IPR047594">
    <property type="entry name" value="MoaC_bact/euk"/>
</dbReference>
<comment type="catalytic activity">
    <reaction evidence="1">
        <text>(8S)-3',8-cyclo-7,8-dihydroguanosine 5'-triphosphate = cyclic pyranopterin phosphate + diphosphate</text>
        <dbReference type="Rhea" id="RHEA:49580"/>
        <dbReference type="ChEBI" id="CHEBI:33019"/>
        <dbReference type="ChEBI" id="CHEBI:59648"/>
        <dbReference type="ChEBI" id="CHEBI:131766"/>
        <dbReference type="EC" id="4.6.1.17"/>
    </reaction>
</comment>
<protein>
    <recommendedName>
        <fullName evidence="3">cyclic pyranopterin monophosphate synthase</fullName>
        <ecNumber evidence="3">4.6.1.17</ecNumber>
    </recommendedName>
</protein>
<evidence type="ECO:0000256" key="1">
    <source>
        <dbReference type="ARBA" id="ARBA00001637"/>
    </source>
</evidence>
<dbReference type="EMBL" id="MUJZ01039408">
    <property type="protein sequence ID" value="OTF76016.1"/>
    <property type="molecule type" value="Genomic_DNA"/>
</dbReference>
<dbReference type="GO" id="GO:0006777">
    <property type="term" value="P:Mo-molybdopterin cofactor biosynthetic process"/>
    <property type="evidence" value="ECO:0007669"/>
    <property type="project" value="UniProtKB-KW"/>
</dbReference>
<keyword evidence="8" id="KW-1185">Reference proteome</keyword>
<dbReference type="InterPro" id="IPR050105">
    <property type="entry name" value="MoCo_biosynth_MoaA/MoaC"/>
</dbReference>
<evidence type="ECO:0000313" key="8">
    <source>
        <dbReference type="Proteomes" id="UP000194236"/>
    </source>
</evidence>
<gene>
    <name evidence="7" type="ORF">BLA29_012057</name>
</gene>
<evidence type="ECO:0000256" key="5">
    <source>
        <dbReference type="ARBA" id="ARBA00023239"/>
    </source>
</evidence>
<dbReference type="InterPro" id="IPR036522">
    <property type="entry name" value="MoaC_sf"/>
</dbReference>
<organism evidence="7 8">
    <name type="scientific">Euroglyphus maynei</name>
    <name type="common">Mayne's house dust mite</name>
    <dbReference type="NCBI Taxonomy" id="6958"/>
    <lineage>
        <taxon>Eukaryota</taxon>
        <taxon>Metazoa</taxon>
        <taxon>Ecdysozoa</taxon>
        <taxon>Arthropoda</taxon>
        <taxon>Chelicerata</taxon>
        <taxon>Arachnida</taxon>
        <taxon>Acari</taxon>
        <taxon>Acariformes</taxon>
        <taxon>Sarcoptiformes</taxon>
        <taxon>Astigmata</taxon>
        <taxon>Psoroptidia</taxon>
        <taxon>Analgoidea</taxon>
        <taxon>Pyroglyphidae</taxon>
        <taxon>Pyroglyphinae</taxon>
        <taxon>Euroglyphus</taxon>
    </lineage>
</organism>
<dbReference type="InterPro" id="IPR002820">
    <property type="entry name" value="Mopterin_CF_biosynth-C_dom"/>
</dbReference>